<dbReference type="PANTHER" id="PTHR43155">
    <property type="entry name" value="CYCLIC DI-GMP PHOSPHODIESTERASE PA4108-RELATED"/>
    <property type="match status" value="1"/>
</dbReference>
<gene>
    <name evidence="3" type="ORF">LEA_01678</name>
</gene>
<dbReference type="InterPro" id="IPR006675">
    <property type="entry name" value="HDIG_dom"/>
</dbReference>
<proteinExistence type="predicted"/>
<dbReference type="Pfam" id="PF13487">
    <property type="entry name" value="HD_5"/>
    <property type="match status" value="1"/>
</dbReference>
<comment type="caution">
    <text evidence="3">The sequence shown here is derived from an EMBL/GenBank/DDBJ whole genome shotgun (WGS) entry which is preliminary data.</text>
</comment>
<feature type="non-terminal residue" evidence="3">
    <location>
        <position position="1"/>
    </location>
</feature>
<dbReference type="InterPro" id="IPR037522">
    <property type="entry name" value="HD_GYP_dom"/>
</dbReference>
<feature type="domain" description="HD" evidence="1">
    <location>
        <begin position="18"/>
        <end position="140"/>
    </location>
</feature>
<dbReference type="PANTHER" id="PTHR43155:SF2">
    <property type="entry name" value="CYCLIC DI-GMP PHOSPHODIESTERASE PA4108"/>
    <property type="match status" value="1"/>
</dbReference>
<feature type="domain" description="HD-GYP" evidence="2">
    <location>
        <begin position="1"/>
        <end position="185"/>
    </location>
</feature>
<dbReference type="InterPro" id="IPR006674">
    <property type="entry name" value="HD_domain"/>
</dbReference>
<evidence type="ECO:0000259" key="2">
    <source>
        <dbReference type="PROSITE" id="PS51832"/>
    </source>
</evidence>
<dbReference type="InterPro" id="IPR003607">
    <property type="entry name" value="HD/PDEase_dom"/>
</dbReference>
<dbReference type="Gene3D" id="1.10.3210.10">
    <property type="entry name" value="Hypothetical protein af1432"/>
    <property type="match status" value="1"/>
</dbReference>
<keyword evidence="3" id="KW-0378">Hydrolase</keyword>
<dbReference type="AlphaFoldDB" id="K1UPS6"/>
<dbReference type="SUPFAM" id="SSF109604">
    <property type="entry name" value="HD-domain/PDEase-like"/>
    <property type="match status" value="1"/>
</dbReference>
<sequence>APTVYALVAAIDAKDSFTFQHSTNVSQYAVLLAQKLGLSRNDIQTVKVAGLLHDIGKIGIPESILKKAGKLTNEEYEIMKSHVEKSIEMIHYLPNMNYVIPAVVSHHERYDGKGYPRGIKGEEIPFLGRILAVCDSFDAMISKRAYKEPLSVEYAMGELEKNKGTQFDPEVADAFIELIKEGKVP</sequence>
<dbReference type="GO" id="GO:0016787">
    <property type="term" value="F:hydrolase activity"/>
    <property type="evidence" value="ECO:0007669"/>
    <property type="project" value="UniProtKB-KW"/>
</dbReference>
<dbReference type="SMART" id="SM00471">
    <property type="entry name" value="HDc"/>
    <property type="match status" value="1"/>
</dbReference>
<dbReference type="CDD" id="cd00077">
    <property type="entry name" value="HDc"/>
    <property type="match status" value="1"/>
</dbReference>
<evidence type="ECO:0000259" key="1">
    <source>
        <dbReference type="PROSITE" id="PS51831"/>
    </source>
</evidence>
<feature type="non-terminal residue" evidence="3">
    <location>
        <position position="185"/>
    </location>
</feature>
<dbReference type="EMBL" id="AJWY01001163">
    <property type="protein sequence ID" value="EKC80160.1"/>
    <property type="molecule type" value="Genomic_DNA"/>
</dbReference>
<dbReference type="NCBIfam" id="TIGR00277">
    <property type="entry name" value="HDIG"/>
    <property type="match status" value="1"/>
</dbReference>
<organism evidence="3">
    <name type="scientific">human gut metagenome</name>
    <dbReference type="NCBI Taxonomy" id="408170"/>
    <lineage>
        <taxon>unclassified sequences</taxon>
        <taxon>metagenomes</taxon>
        <taxon>organismal metagenomes</taxon>
    </lineage>
</organism>
<protein>
    <submittedName>
        <fullName evidence="3">Response regulator receiver modulated metal dependent phosphohydrolase</fullName>
    </submittedName>
</protein>
<dbReference type="PROSITE" id="PS51831">
    <property type="entry name" value="HD"/>
    <property type="match status" value="1"/>
</dbReference>
<accession>K1UPS6</accession>
<evidence type="ECO:0000313" key="3">
    <source>
        <dbReference type="EMBL" id="EKC80160.1"/>
    </source>
</evidence>
<dbReference type="PROSITE" id="PS51832">
    <property type="entry name" value="HD_GYP"/>
    <property type="match status" value="1"/>
</dbReference>
<name>K1UPS6_9ZZZZ</name>
<reference evidence="3" key="1">
    <citation type="journal article" date="2013" name="Environ. Microbiol.">
        <title>Microbiota from the distal guts of lean and obese adolescents exhibit partial functional redundancy besides clear differences in community structure.</title>
        <authorList>
            <person name="Ferrer M."/>
            <person name="Ruiz A."/>
            <person name="Lanza F."/>
            <person name="Haange S.B."/>
            <person name="Oberbach A."/>
            <person name="Till H."/>
            <person name="Bargiela R."/>
            <person name="Campoy C."/>
            <person name="Segura M.T."/>
            <person name="Richter M."/>
            <person name="von Bergen M."/>
            <person name="Seifert J."/>
            <person name="Suarez A."/>
        </authorList>
    </citation>
    <scope>NUCLEOTIDE SEQUENCE</scope>
</reference>